<dbReference type="PANTHER" id="PTHR30561:SF1">
    <property type="entry name" value="MULTIDRUG TRANSPORTER EMRE"/>
    <property type="match status" value="1"/>
</dbReference>
<dbReference type="Pfam" id="PF00893">
    <property type="entry name" value="Multi_Drug_Res"/>
    <property type="match status" value="1"/>
</dbReference>
<keyword evidence="10" id="KW-1185">Reference proteome</keyword>
<evidence type="ECO:0000256" key="3">
    <source>
        <dbReference type="ARBA" id="ARBA00022475"/>
    </source>
</evidence>
<dbReference type="Proteomes" id="UP001499979">
    <property type="component" value="Unassembled WGS sequence"/>
</dbReference>
<dbReference type="SUPFAM" id="SSF103481">
    <property type="entry name" value="Multidrug resistance efflux transporter EmrE"/>
    <property type="match status" value="1"/>
</dbReference>
<dbReference type="PANTHER" id="PTHR30561">
    <property type="entry name" value="SMR FAMILY PROTON-DEPENDENT DRUG EFFLUX TRANSPORTER SUGE"/>
    <property type="match status" value="1"/>
</dbReference>
<keyword evidence="4 7" id="KW-0812">Transmembrane</keyword>
<evidence type="ECO:0000313" key="10">
    <source>
        <dbReference type="Proteomes" id="UP001499979"/>
    </source>
</evidence>
<evidence type="ECO:0000256" key="5">
    <source>
        <dbReference type="ARBA" id="ARBA00022989"/>
    </source>
</evidence>
<evidence type="ECO:0000256" key="2">
    <source>
        <dbReference type="ARBA" id="ARBA00022448"/>
    </source>
</evidence>
<comment type="caution">
    <text evidence="9">The sequence shown here is derived from an EMBL/GenBank/DDBJ whole genome shotgun (WGS) entry which is preliminary data.</text>
</comment>
<reference evidence="10" key="1">
    <citation type="journal article" date="2019" name="Int. J. Syst. Evol. Microbiol.">
        <title>The Global Catalogue of Microorganisms (GCM) 10K type strain sequencing project: providing services to taxonomists for standard genome sequencing and annotation.</title>
        <authorList>
            <consortium name="The Broad Institute Genomics Platform"/>
            <consortium name="The Broad Institute Genome Sequencing Center for Infectious Disease"/>
            <person name="Wu L."/>
            <person name="Ma J."/>
        </authorList>
    </citation>
    <scope>NUCLEOTIDE SEQUENCE [LARGE SCALE GENOMIC DNA]</scope>
    <source>
        <strain evidence="10">JCM 11813</strain>
    </source>
</reference>
<proteinExistence type="inferred from homology"/>
<name>A0ABP4F508_9ACTN</name>
<evidence type="ECO:0000313" key="9">
    <source>
        <dbReference type="EMBL" id="GAA1156645.1"/>
    </source>
</evidence>
<keyword evidence="3" id="KW-1003">Cell membrane</keyword>
<gene>
    <name evidence="9" type="ORF">GCM10009606_38340</name>
</gene>
<feature type="transmembrane region" description="Helical" evidence="8">
    <location>
        <begin position="85"/>
        <end position="104"/>
    </location>
</feature>
<accession>A0ABP4F508</accession>
<feature type="transmembrane region" description="Helical" evidence="8">
    <location>
        <begin position="58"/>
        <end position="79"/>
    </location>
</feature>
<sequence length="107" mass="11110">MLAGVLLMVAIGIEVVSTALLPKADGFTNPFWSGVVLLGYAVSIWLLMVVVRTVPVSVAYAIWSGVGTAIVAVVGYLFLSEQLGWVKVVSLAMIVVGVIGLNLAGAH</sequence>
<comment type="similarity">
    <text evidence="7">Belongs to the drug/metabolite transporter (DMT) superfamily. Small multidrug resistance (SMR) (TC 2.A.7.1) family.</text>
</comment>
<comment type="subcellular location">
    <subcellularLocation>
        <location evidence="1 7">Cell membrane</location>
        <topology evidence="1 7">Multi-pass membrane protein</topology>
    </subcellularLocation>
</comment>
<dbReference type="Gene3D" id="1.10.3730.20">
    <property type="match status" value="1"/>
</dbReference>
<dbReference type="InterPro" id="IPR045324">
    <property type="entry name" value="Small_multidrug_res"/>
</dbReference>
<protein>
    <submittedName>
        <fullName evidence="9">Multidrug efflux SMR transporter</fullName>
    </submittedName>
</protein>
<evidence type="ECO:0000256" key="7">
    <source>
        <dbReference type="RuleBase" id="RU003942"/>
    </source>
</evidence>
<keyword evidence="6 8" id="KW-0472">Membrane</keyword>
<organism evidence="9 10">
    <name type="scientific">Nocardioides aquiterrae</name>
    <dbReference type="NCBI Taxonomy" id="203799"/>
    <lineage>
        <taxon>Bacteria</taxon>
        <taxon>Bacillati</taxon>
        <taxon>Actinomycetota</taxon>
        <taxon>Actinomycetes</taxon>
        <taxon>Propionibacteriales</taxon>
        <taxon>Nocardioidaceae</taxon>
        <taxon>Nocardioides</taxon>
    </lineage>
</organism>
<evidence type="ECO:0000256" key="4">
    <source>
        <dbReference type="ARBA" id="ARBA00022692"/>
    </source>
</evidence>
<dbReference type="InterPro" id="IPR000390">
    <property type="entry name" value="Small_drug/metabolite_transptr"/>
</dbReference>
<dbReference type="RefSeq" id="WP_343909230.1">
    <property type="nucleotide sequence ID" value="NZ_BAAAJE010000023.1"/>
</dbReference>
<dbReference type="EMBL" id="BAAAJE010000023">
    <property type="protein sequence ID" value="GAA1156645.1"/>
    <property type="molecule type" value="Genomic_DNA"/>
</dbReference>
<keyword evidence="2" id="KW-0813">Transport</keyword>
<evidence type="ECO:0000256" key="1">
    <source>
        <dbReference type="ARBA" id="ARBA00004651"/>
    </source>
</evidence>
<feature type="transmembrane region" description="Helical" evidence="8">
    <location>
        <begin position="34"/>
        <end position="51"/>
    </location>
</feature>
<dbReference type="InterPro" id="IPR037185">
    <property type="entry name" value="EmrE-like"/>
</dbReference>
<keyword evidence="5 8" id="KW-1133">Transmembrane helix</keyword>
<evidence type="ECO:0000256" key="8">
    <source>
        <dbReference type="SAM" id="Phobius"/>
    </source>
</evidence>
<evidence type="ECO:0000256" key="6">
    <source>
        <dbReference type="ARBA" id="ARBA00023136"/>
    </source>
</evidence>